<dbReference type="InterPro" id="IPR023772">
    <property type="entry name" value="DNA-bd_HTH_TetR-type_CS"/>
</dbReference>
<proteinExistence type="predicted"/>
<dbReference type="AlphaFoldDB" id="A0A1I3T186"/>
<feature type="domain" description="HTH tetR-type" evidence="3">
    <location>
        <begin position="10"/>
        <end position="70"/>
    </location>
</feature>
<evidence type="ECO:0000313" key="4">
    <source>
        <dbReference type="EMBL" id="SFJ64262.1"/>
    </source>
</evidence>
<dbReference type="Gene3D" id="1.10.357.10">
    <property type="entry name" value="Tetracycline Repressor, domain 2"/>
    <property type="match status" value="1"/>
</dbReference>
<accession>A0A1I3T186</accession>
<dbReference type="PROSITE" id="PS01081">
    <property type="entry name" value="HTH_TETR_1"/>
    <property type="match status" value="1"/>
</dbReference>
<dbReference type="PANTHER" id="PTHR30328">
    <property type="entry name" value="TRANSCRIPTIONAL REPRESSOR"/>
    <property type="match status" value="1"/>
</dbReference>
<dbReference type="PRINTS" id="PR00455">
    <property type="entry name" value="HTHTETR"/>
</dbReference>
<dbReference type="SUPFAM" id="SSF48498">
    <property type="entry name" value="Tetracyclin repressor-like, C-terminal domain"/>
    <property type="match status" value="1"/>
</dbReference>
<name>A0A1I3T186_9BACL</name>
<feature type="DNA-binding region" description="H-T-H motif" evidence="2">
    <location>
        <begin position="33"/>
        <end position="52"/>
    </location>
</feature>
<dbReference type="Pfam" id="PF00440">
    <property type="entry name" value="TetR_N"/>
    <property type="match status" value="1"/>
</dbReference>
<sequence>MSPTDIQIPEDKREKIYQAALKEFAEKGYEKASTNQIIQSAGISKGLLFHYFKNKKNLFLYIFEVCLETFTKLVLDQAKDLPSDLFERLLLIAKIKIKLSLKHPMEYKFLFSSLYEIPAELKPDIDEKIKHLDTLRHSLLFSGLDRSRFRPDINQDQVIHTLIFFLEALGNRYVSQLQAQADKGLSQMEAIYKEFIGIIDLLKYGVYKSEEKKEKQT</sequence>
<dbReference type="Gene3D" id="1.10.10.60">
    <property type="entry name" value="Homeodomain-like"/>
    <property type="match status" value="1"/>
</dbReference>
<dbReference type="InterPro" id="IPR050109">
    <property type="entry name" value="HTH-type_TetR-like_transc_reg"/>
</dbReference>
<dbReference type="SUPFAM" id="SSF46689">
    <property type="entry name" value="Homeodomain-like"/>
    <property type="match status" value="1"/>
</dbReference>
<dbReference type="EMBL" id="FORR01000015">
    <property type="protein sequence ID" value="SFJ64262.1"/>
    <property type="molecule type" value="Genomic_DNA"/>
</dbReference>
<dbReference type="InterPro" id="IPR001647">
    <property type="entry name" value="HTH_TetR"/>
</dbReference>
<evidence type="ECO:0000256" key="1">
    <source>
        <dbReference type="ARBA" id="ARBA00023125"/>
    </source>
</evidence>
<keyword evidence="5" id="KW-1185">Reference proteome</keyword>
<dbReference type="Pfam" id="PF21256">
    <property type="entry name" value="TetR_C_5-like"/>
    <property type="match status" value="1"/>
</dbReference>
<dbReference type="InterPro" id="IPR036271">
    <property type="entry name" value="Tet_transcr_reg_TetR-rel_C_sf"/>
</dbReference>
<evidence type="ECO:0000259" key="3">
    <source>
        <dbReference type="PROSITE" id="PS50977"/>
    </source>
</evidence>
<reference evidence="4 5" key="1">
    <citation type="submission" date="2016-10" db="EMBL/GenBank/DDBJ databases">
        <authorList>
            <person name="de Groot N.N."/>
        </authorList>
    </citation>
    <scope>NUCLEOTIDE SEQUENCE [LARGE SCALE GENOMIC DNA]</scope>
    <source>
        <strain evidence="4 5">DSM 44778</strain>
    </source>
</reference>
<protein>
    <submittedName>
        <fullName evidence="4">DNA-binding transcriptional regulator, AcrR family</fullName>
    </submittedName>
</protein>
<evidence type="ECO:0000256" key="2">
    <source>
        <dbReference type="PROSITE-ProRule" id="PRU00335"/>
    </source>
</evidence>
<dbReference type="STRING" id="46223.SAMN05421852_1156"/>
<organism evidence="4 5">
    <name type="scientific">Thermoflavimicrobium dichotomicum</name>
    <dbReference type="NCBI Taxonomy" id="46223"/>
    <lineage>
        <taxon>Bacteria</taxon>
        <taxon>Bacillati</taxon>
        <taxon>Bacillota</taxon>
        <taxon>Bacilli</taxon>
        <taxon>Bacillales</taxon>
        <taxon>Thermoactinomycetaceae</taxon>
        <taxon>Thermoflavimicrobium</taxon>
    </lineage>
</organism>
<dbReference type="RefSeq" id="WP_175482476.1">
    <property type="nucleotide sequence ID" value="NZ_FORR01000015.1"/>
</dbReference>
<dbReference type="InterPro" id="IPR009057">
    <property type="entry name" value="Homeodomain-like_sf"/>
</dbReference>
<evidence type="ECO:0000313" key="5">
    <source>
        <dbReference type="Proteomes" id="UP000199545"/>
    </source>
</evidence>
<dbReference type="GO" id="GO:0003677">
    <property type="term" value="F:DNA binding"/>
    <property type="evidence" value="ECO:0007669"/>
    <property type="project" value="UniProtKB-UniRule"/>
</dbReference>
<dbReference type="PANTHER" id="PTHR30328:SF54">
    <property type="entry name" value="HTH-TYPE TRANSCRIPTIONAL REPRESSOR SCO4008"/>
    <property type="match status" value="1"/>
</dbReference>
<dbReference type="PROSITE" id="PS50977">
    <property type="entry name" value="HTH_TETR_2"/>
    <property type="match status" value="1"/>
</dbReference>
<gene>
    <name evidence="4" type="ORF">SAMN05421852_1156</name>
</gene>
<dbReference type="Proteomes" id="UP000199545">
    <property type="component" value="Unassembled WGS sequence"/>
</dbReference>
<keyword evidence="1 2" id="KW-0238">DNA-binding</keyword>
<dbReference type="GO" id="GO:0006355">
    <property type="term" value="P:regulation of DNA-templated transcription"/>
    <property type="evidence" value="ECO:0007669"/>
    <property type="project" value="UniProtKB-ARBA"/>
</dbReference>
<dbReference type="InterPro" id="IPR049488">
    <property type="entry name" value="TM_1030-like_C"/>
</dbReference>